<keyword evidence="3" id="KW-1185">Reference proteome</keyword>
<accession>A0A0U3CWE7</accession>
<gene>
    <name evidence="2" type="ORF">RD2015_1178</name>
</gene>
<evidence type="ECO:0000256" key="1">
    <source>
        <dbReference type="SAM" id="MobiDB-lite"/>
    </source>
</evidence>
<reference evidence="2 3" key="1">
    <citation type="submission" date="2015-12" db="EMBL/GenBank/DDBJ databases">
        <title>Complete genome of Roseateles depolymerans KCTC 42856.</title>
        <authorList>
            <person name="Kim K.M."/>
        </authorList>
    </citation>
    <scope>NUCLEOTIDE SEQUENCE [LARGE SCALE GENOMIC DNA]</scope>
    <source>
        <strain evidence="2 3">KCTC 42856</strain>
    </source>
</reference>
<name>A0A0U3CWE7_9BURK</name>
<dbReference type="Proteomes" id="UP000060699">
    <property type="component" value="Chromosome"/>
</dbReference>
<evidence type="ECO:0000313" key="2">
    <source>
        <dbReference type="EMBL" id="ALV05670.1"/>
    </source>
</evidence>
<feature type="compositionally biased region" description="Low complexity" evidence="1">
    <location>
        <begin position="85"/>
        <end position="96"/>
    </location>
</feature>
<evidence type="ECO:0000313" key="3">
    <source>
        <dbReference type="Proteomes" id="UP000060699"/>
    </source>
</evidence>
<dbReference type="EMBL" id="CP013729">
    <property type="protein sequence ID" value="ALV05670.1"/>
    <property type="molecule type" value="Genomic_DNA"/>
</dbReference>
<feature type="region of interest" description="Disordered" evidence="1">
    <location>
        <begin position="1"/>
        <end position="96"/>
    </location>
</feature>
<feature type="compositionally biased region" description="Low complexity" evidence="1">
    <location>
        <begin position="1"/>
        <end position="13"/>
    </location>
</feature>
<sequence>MNSSAGTASSPSPRTSPPEDENADPVGDPSTNQEPEDEDGRLPATDGDSNAGAERTGNGGSVLEDGDTESELDAPKELPEGSDVPPSAKAGPGAAK</sequence>
<protein>
    <submittedName>
        <fullName evidence="2">Uncharacterized protein</fullName>
    </submittedName>
</protein>
<proteinExistence type="predicted"/>
<dbReference type="KEGG" id="rdp:RD2015_1178"/>
<organism evidence="2 3">
    <name type="scientific">Roseateles depolymerans</name>
    <dbReference type="NCBI Taxonomy" id="76731"/>
    <lineage>
        <taxon>Bacteria</taxon>
        <taxon>Pseudomonadati</taxon>
        <taxon>Pseudomonadota</taxon>
        <taxon>Betaproteobacteria</taxon>
        <taxon>Burkholderiales</taxon>
        <taxon>Sphaerotilaceae</taxon>
        <taxon>Roseateles</taxon>
    </lineage>
</organism>
<dbReference type="AlphaFoldDB" id="A0A0U3CWE7"/>